<dbReference type="RefSeq" id="WP_173073909.1">
    <property type="nucleotide sequence ID" value="NZ_CP041345.1"/>
</dbReference>
<dbReference type="EMBL" id="CP041345">
    <property type="protein sequence ID" value="QKG79795.1"/>
    <property type="molecule type" value="Genomic_DNA"/>
</dbReference>
<evidence type="ECO:0000313" key="5">
    <source>
        <dbReference type="Proteomes" id="UP000500961"/>
    </source>
</evidence>
<dbReference type="Gene3D" id="3.40.50.300">
    <property type="entry name" value="P-loop containing nucleotide triphosphate hydrolases"/>
    <property type="match status" value="2"/>
</dbReference>
<gene>
    <name evidence="4" type="ORF">FHG85_05810</name>
</gene>
<keyword evidence="2" id="KW-0067">ATP-binding</keyword>
<dbReference type="AlphaFoldDB" id="A0A7D3XKS8"/>
<dbReference type="PANTHER" id="PTHR43788">
    <property type="entry name" value="DNA2/NAM7 HELICASE FAMILY MEMBER"/>
    <property type="match status" value="1"/>
</dbReference>
<evidence type="ECO:0000256" key="2">
    <source>
        <dbReference type="ARBA" id="ARBA00022840"/>
    </source>
</evidence>
<keyword evidence="1" id="KW-0547">Nucleotide-binding</keyword>
<dbReference type="GO" id="GO:0005524">
    <property type="term" value="F:ATP binding"/>
    <property type="evidence" value="ECO:0007669"/>
    <property type="project" value="UniProtKB-KW"/>
</dbReference>
<dbReference type="PANTHER" id="PTHR43788:SF6">
    <property type="entry name" value="DNA HELICASE B"/>
    <property type="match status" value="1"/>
</dbReference>
<dbReference type="SUPFAM" id="SSF52540">
    <property type="entry name" value="P-loop containing nucleoside triphosphate hydrolases"/>
    <property type="match status" value="1"/>
</dbReference>
<proteinExistence type="predicted"/>
<protein>
    <submittedName>
        <fullName evidence="4">AAA family ATPase</fullName>
    </submittedName>
</protein>
<reference evidence="4 5" key="1">
    <citation type="submission" date="2019-07" db="EMBL/GenBank/DDBJ databases">
        <title>Thalassofilum flectens gen. nov., sp. nov., a novel moderate thermophilic anaerobe from a shallow sea hot spring in Kunashir Island (Russia), representing a new family in the order Bacteroidales, and proposal of Thalassofilacea fam. nov.</title>
        <authorList>
            <person name="Kochetkova T.V."/>
            <person name="Podosokorskaya O.A."/>
            <person name="Novikov A."/>
            <person name="Elcheninov A.G."/>
            <person name="Toshchakov S.V."/>
            <person name="Kublanov I.V."/>
        </authorList>
    </citation>
    <scope>NUCLEOTIDE SEQUENCE [LARGE SCALE GENOMIC DNA]</scope>
    <source>
        <strain evidence="4 5">38-H</strain>
    </source>
</reference>
<sequence length="470" mass="53713">MIKTHVIKEIVEHLGFAPTVGQLEAINVLADFTVQTNGDECMLLKGYAGTGKTTIIAAYVKALSKFGIKFQLLAPTGRAAKVLAEYSGNNAYTIHKIIYRQQSSSDGFGRFSLNFNKSKNTIFIVDEASMISNQSFEDNAFGSGKLLNDLIEYVRMGQGCKLMLVGDTAQLPPVGLDISPALDQANLEMLGLKLWYAILNEVIRQELDSGILLNATEIRHLIDEMKITYPRFKTAYNGDVVRITGGELLEYLSDEYDKNGREGNIVICYSNKRANRYNQGIRSKILYHEEELSIGDYLMVARNNYFWVNDRPKIGFIANGEIVRVKRIGKRQELYGFRFADVTLELPDHDYEEFDAKLILDSLYMDGPSLDRKSMKNLYHEVMADYMHIKTKKARFKKMQSDPFFNALQAKFAYAVTCHKAQGGQWPTVFIDQGFFTDEMLSREYLRWLYTAFTRAKQKVYLVNFNEKFF</sequence>
<dbReference type="CDD" id="cd17933">
    <property type="entry name" value="DEXSc_RecD-like"/>
    <property type="match status" value="1"/>
</dbReference>
<dbReference type="Pfam" id="PF13538">
    <property type="entry name" value="UvrD_C_2"/>
    <property type="match status" value="1"/>
</dbReference>
<evidence type="ECO:0000256" key="1">
    <source>
        <dbReference type="ARBA" id="ARBA00022741"/>
    </source>
</evidence>
<dbReference type="CDD" id="cd18809">
    <property type="entry name" value="SF1_C_RecD"/>
    <property type="match status" value="1"/>
</dbReference>
<dbReference type="Pfam" id="PF13604">
    <property type="entry name" value="AAA_30"/>
    <property type="match status" value="1"/>
</dbReference>
<dbReference type="KEGG" id="ttz:FHG85_05810"/>
<organism evidence="4 5">
    <name type="scientific">Tenuifilum thalassicum</name>
    <dbReference type="NCBI Taxonomy" id="2590900"/>
    <lineage>
        <taxon>Bacteria</taxon>
        <taxon>Pseudomonadati</taxon>
        <taxon>Bacteroidota</taxon>
        <taxon>Bacteroidia</taxon>
        <taxon>Bacteroidales</taxon>
        <taxon>Tenuifilaceae</taxon>
        <taxon>Tenuifilum</taxon>
    </lineage>
</organism>
<dbReference type="InterPro" id="IPR027785">
    <property type="entry name" value="UvrD-like_helicase_C"/>
</dbReference>
<feature type="domain" description="UvrD-like helicase C-terminal" evidence="3">
    <location>
        <begin position="412"/>
        <end position="463"/>
    </location>
</feature>
<name>A0A7D3XKS8_9BACT</name>
<accession>A0A7D3XKS8</accession>
<dbReference type="InterPro" id="IPR027417">
    <property type="entry name" value="P-loop_NTPase"/>
</dbReference>
<dbReference type="GO" id="GO:0003678">
    <property type="term" value="F:DNA helicase activity"/>
    <property type="evidence" value="ECO:0007669"/>
    <property type="project" value="UniProtKB-ARBA"/>
</dbReference>
<keyword evidence="5" id="KW-1185">Reference proteome</keyword>
<dbReference type="Proteomes" id="UP000500961">
    <property type="component" value="Chromosome"/>
</dbReference>
<dbReference type="InterPro" id="IPR050534">
    <property type="entry name" value="Coronavir_polyprotein_1ab"/>
</dbReference>
<evidence type="ECO:0000313" key="4">
    <source>
        <dbReference type="EMBL" id="QKG79795.1"/>
    </source>
</evidence>
<evidence type="ECO:0000259" key="3">
    <source>
        <dbReference type="Pfam" id="PF13538"/>
    </source>
</evidence>